<protein>
    <recommendedName>
        <fullName evidence="1">DUF397 domain-containing protein</fullName>
    </recommendedName>
</protein>
<evidence type="ECO:0000259" key="1">
    <source>
        <dbReference type="Pfam" id="PF04149"/>
    </source>
</evidence>
<dbReference type="Proteomes" id="UP000637578">
    <property type="component" value="Unassembled WGS sequence"/>
</dbReference>
<dbReference type="InterPro" id="IPR007278">
    <property type="entry name" value="DUF397"/>
</dbReference>
<comment type="caution">
    <text evidence="2">The sequence shown here is derived from an EMBL/GenBank/DDBJ whole genome shotgun (WGS) entry which is preliminary data.</text>
</comment>
<dbReference type="EMBL" id="BMMK01000002">
    <property type="protein sequence ID" value="GGM40068.1"/>
    <property type="molecule type" value="Genomic_DNA"/>
</dbReference>
<keyword evidence="3" id="KW-1185">Reference proteome</keyword>
<evidence type="ECO:0000313" key="3">
    <source>
        <dbReference type="Proteomes" id="UP000637578"/>
    </source>
</evidence>
<sequence length="103" mass="11089">MTRPARGDAGWRKSSYSGTDTDCVEVAWRKSTRSGTDQDCVEVAWRKPSLSKNQGACVGVSSLSGAVGVRDSKNMGGPVLSFSSSAWCSFRSALRRGELDLLR</sequence>
<gene>
    <name evidence="2" type="ORF">GCM10012275_08780</name>
</gene>
<reference evidence="2" key="2">
    <citation type="submission" date="2020-09" db="EMBL/GenBank/DDBJ databases">
        <authorList>
            <person name="Sun Q."/>
            <person name="Zhou Y."/>
        </authorList>
    </citation>
    <scope>NUCLEOTIDE SEQUENCE</scope>
    <source>
        <strain evidence="2">CGMCC 4.5737</strain>
    </source>
</reference>
<feature type="domain" description="DUF397" evidence="1">
    <location>
        <begin position="44"/>
        <end position="95"/>
    </location>
</feature>
<evidence type="ECO:0000313" key="2">
    <source>
        <dbReference type="EMBL" id="GGM40068.1"/>
    </source>
</evidence>
<feature type="domain" description="DUF397" evidence="1">
    <location>
        <begin position="9"/>
        <end position="26"/>
    </location>
</feature>
<proteinExistence type="predicted"/>
<name>A0A8J3FTI1_9PSEU</name>
<dbReference type="Pfam" id="PF04149">
    <property type="entry name" value="DUF397"/>
    <property type="match status" value="3"/>
</dbReference>
<dbReference type="AlphaFoldDB" id="A0A8J3FTI1"/>
<dbReference type="RefSeq" id="WP_189054036.1">
    <property type="nucleotide sequence ID" value="NZ_BMMK01000002.1"/>
</dbReference>
<feature type="domain" description="DUF397" evidence="1">
    <location>
        <begin position="27"/>
        <end position="43"/>
    </location>
</feature>
<accession>A0A8J3FTI1</accession>
<organism evidence="2 3">
    <name type="scientific">Longimycelium tulufanense</name>
    <dbReference type="NCBI Taxonomy" id="907463"/>
    <lineage>
        <taxon>Bacteria</taxon>
        <taxon>Bacillati</taxon>
        <taxon>Actinomycetota</taxon>
        <taxon>Actinomycetes</taxon>
        <taxon>Pseudonocardiales</taxon>
        <taxon>Pseudonocardiaceae</taxon>
        <taxon>Longimycelium</taxon>
    </lineage>
</organism>
<reference evidence="2" key="1">
    <citation type="journal article" date="2014" name="Int. J. Syst. Evol. Microbiol.">
        <title>Complete genome sequence of Corynebacterium casei LMG S-19264T (=DSM 44701T), isolated from a smear-ripened cheese.</title>
        <authorList>
            <consortium name="US DOE Joint Genome Institute (JGI-PGF)"/>
            <person name="Walter F."/>
            <person name="Albersmeier A."/>
            <person name="Kalinowski J."/>
            <person name="Ruckert C."/>
        </authorList>
    </citation>
    <scope>NUCLEOTIDE SEQUENCE</scope>
    <source>
        <strain evidence="2">CGMCC 4.5737</strain>
    </source>
</reference>